<evidence type="ECO:0000256" key="1">
    <source>
        <dbReference type="SAM" id="Phobius"/>
    </source>
</evidence>
<evidence type="ECO:0000313" key="2">
    <source>
        <dbReference type="EMBL" id="SFH91290.1"/>
    </source>
</evidence>
<proteinExistence type="predicted"/>
<sequence>MKTKILKIELAIQLLIILASLVYYFFNVKDGFFIIFTILPILAVSNFIGFLVRIFTIKSKFMMYYFFIVLIFFLSLYIFGSFLNLNDEFFMLYLIIISLLISLYYTLSGFYLIKDLK</sequence>
<feature type="transmembrane region" description="Helical" evidence="1">
    <location>
        <begin position="64"/>
        <end position="83"/>
    </location>
</feature>
<feature type="transmembrane region" description="Helical" evidence="1">
    <location>
        <begin position="32"/>
        <end position="52"/>
    </location>
</feature>
<feature type="transmembrane region" description="Helical" evidence="1">
    <location>
        <begin position="7"/>
        <end position="26"/>
    </location>
</feature>
<keyword evidence="3" id="KW-1185">Reference proteome</keyword>
<keyword evidence="1" id="KW-0812">Transmembrane</keyword>
<dbReference type="EMBL" id="FOQT01000001">
    <property type="protein sequence ID" value="SFH91290.1"/>
    <property type="molecule type" value="Genomic_DNA"/>
</dbReference>
<accession>A0A1I3DX31</accession>
<dbReference type="AlphaFoldDB" id="A0A1I3DX31"/>
<reference evidence="2 3" key="1">
    <citation type="submission" date="2016-10" db="EMBL/GenBank/DDBJ databases">
        <authorList>
            <person name="de Groot N.N."/>
        </authorList>
    </citation>
    <scope>NUCLEOTIDE SEQUENCE [LARGE SCALE GENOMIC DNA]</scope>
    <source>
        <strain evidence="2 3">DSM 26000</strain>
    </source>
</reference>
<protein>
    <submittedName>
        <fullName evidence="2">Uncharacterized protein</fullName>
    </submittedName>
</protein>
<dbReference type="Proteomes" id="UP000198931">
    <property type="component" value="Unassembled WGS sequence"/>
</dbReference>
<keyword evidence="1" id="KW-0472">Membrane</keyword>
<keyword evidence="1" id="KW-1133">Transmembrane helix</keyword>
<organism evidence="2 3">
    <name type="scientific">Halpernia frigidisoli</name>
    <dbReference type="NCBI Taxonomy" id="1125876"/>
    <lineage>
        <taxon>Bacteria</taxon>
        <taxon>Pseudomonadati</taxon>
        <taxon>Bacteroidota</taxon>
        <taxon>Flavobacteriia</taxon>
        <taxon>Flavobacteriales</taxon>
        <taxon>Weeksellaceae</taxon>
        <taxon>Chryseobacterium group</taxon>
        <taxon>Halpernia</taxon>
    </lineage>
</organism>
<dbReference type="STRING" id="1125876.SAMN05443292_0753"/>
<evidence type="ECO:0000313" key="3">
    <source>
        <dbReference type="Proteomes" id="UP000198931"/>
    </source>
</evidence>
<feature type="transmembrane region" description="Helical" evidence="1">
    <location>
        <begin position="89"/>
        <end position="113"/>
    </location>
</feature>
<name>A0A1I3DX31_9FLAO</name>
<gene>
    <name evidence="2" type="ORF">SAMN05443292_0753</name>
</gene>